<evidence type="ECO:0000313" key="3">
    <source>
        <dbReference type="Proteomes" id="UP000799424"/>
    </source>
</evidence>
<dbReference type="Proteomes" id="UP000799424">
    <property type="component" value="Unassembled WGS sequence"/>
</dbReference>
<evidence type="ECO:0000256" key="1">
    <source>
        <dbReference type="SAM" id="MobiDB-lite"/>
    </source>
</evidence>
<accession>A0A6A7A9H9</accession>
<feature type="compositionally biased region" description="Polar residues" evidence="1">
    <location>
        <begin position="141"/>
        <end position="152"/>
    </location>
</feature>
<proteinExistence type="predicted"/>
<reference evidence="2" key="1">
    <citation type="journal article" date="2020" name="Stud. Mycol.">
        <title>101 Dothideomycetes genomes: a test case for predicting lifestyles and emergence of pathogens.</title>
        <authorList>
            <person name="Haridas S."/>
            <person name="Albert R."/>
            <person name="Binder M."/>
            <person name="Bloem J."/>
            <person name="Labutti K."/>
            <person name="Salamov A."/>
            <person name="Andreopoulos B."/>
            <person name="Baker S."/>
            <person name="Barry K."/>
            <person name="Bills G."/>
            <person name="Bluhm B."/>
            <person name="Cannon C."/>
            <person name="Castanera R."/>
            <person name="Culley D."/>
            <person name="Daum C."/>
            <person name="Ezra D."/>
            <person name="Gonzalez J."/>
            <person name="Henrissat B."/>
            <person name="Kuo A."/>
            <person name="Liang C."/>
            <person name="Lipzen A."/>
            <person name="Lutzoni F."/>
            <person name="Magnuson J."/>
            <person name="Mondo S."/>
            <person name="Nolan M."/>
            <person name="Ohm R."/>
            <person name="Pangilinan J."/>
            <person name="Park H.-J."/>
            <person name="Ramirez L."/>
            <person name="Alfaro M."/>
            <person name="Sun H."/>
            <person name="Tritt A."/>
            <person name="Yoshinaga Y."/>
            <person name="Zwiers L.-H."/>
            <person name="Turgeon B."/>
            <person name="Goodwin S."/>
            <person name="Spatafora J."/>
            <person name="Crous P."/>
            <person name="Grigoriev I."/>
        </authorList>
    </citation>
    <scope>NUCLEOTIDE SEQUENCE</scope>
    <source>
        <strain evidence="2">CBS 113818</strain>
    </source>
</reference>
<evidence type="ECO:0000313" key="2">
    <source>
        <dbReference type="EMBL" id="KAF2829359.1"/>
    </source>
</evidence>
<dbReference type="AlphaFoldDB" id="A0A6A7A9H9"/>
<sequence>MVLNYLVYPANVVTMSRDEVLDWDTAISLLEDFRVAMRYTIELGKIRARFNDAKLDFIYQFVAIRDVNHQIEDQLDQHQSRRVRRYATNSQATSGMSHLAIENADDSSGALVFQNNSYAGFNSHDTLPRFNSPPAINATTSFLPATPSSGRLSGNVGGNRKKGHFK</sequence>
<gene>
    <name evidence="2" type="ORF">CC86DRAFT_188610</name>
</gene>
<organism evidence="2 3">
    <name type="scientific">Ophiobolus disseminans</name>
    <dbReference type="NCBI Taxonomy" id="1469910"/>
    <lineage>
        <taxon>Eukaryota</taxon>
        <taxon>Fungi</taxon>
        <taxon>Dikarya</taxon>
        <taxon>Ascomycota</taxon>
        <taxon>Pezizomycotina</taxon>
        <taxon>Dothideomycetes</taxon>
        <taxon>Pleosporomycetidae</taxon>
        <taxon>Pleosporales</taxon>
        <taxon>Pleosporineae</taxon>
        <taxon>Phaeosphaeriaceae</taxon>
        <taxon>Ophiobolus</taxon>
    </lineage>
</organism>
<dbReference type="EMBL" id="MU006221">
    <property type="protein sequence ID" value="KAF2829359.1"/>
    <property type="molecule type" value="Genomic_DNA"/>
</dbReference>
<keyword evidence="3" id="KW-1185">Reference proteome</keyword>
<protein>
    <submittedName>
        <fullName evidence="2">Uncharacterized protein</fullName>
    </submittedName>
</protein>
<name>A0A6A7A9H9_9PLEO</name>
<feature type="region of interest" description="Disordered" evidence="1">
    <location>
        <begin position="141"/>
        <end position="166"/>
    </location>
</feature>